<dbReference type="InterPro" id="IPR005484">
    <property type="entry name" value="Ribosomal_uL18_bac/plant/anim"/>
</dbReference>
<proteinExistence type="inferred from homology"/>
<evidence type="ECO:0000256" key="5">
    <source>
        <dbReference type="ARBA" id="ARBA00023274"/>
    </source>
</evidence>
<dbReference type="HAMAP" id="MF_01337_B">
    <property type="entry name" value="Ribosomal_uL18_B"/>
    <property type="match status" value="1"/>
</dbReference>
<dbReference type="Proteomes" id="UP000177174">
    <property type="component" value="Unassembled WGS sequence"/>
</dbReference>
<accession>A0A1G1ZKA0</accession>
<comment type="function">
    <text evidence="7">This is one of the proteins that bind and probably mediate the attachment of the 5S RNA into the large ribosomal subunit, where it forms part of the central protuberance.</text>
</comment>
<dbReference type="GO" id="GO:0006412">
    <property type="term" value="P:translation"/>
    <property type="evidence" value="ECO:0007669"/>
    <property type="project" value="UniProtKB-UniRule"/>
</dbReference>
<evidence type="ECO:0000256" key="6">
    <source>
        <dbReference type="ARBA" id="ARBA00035197"/>
    </source>
</evidence>
<gene>
    <name evidence="7" type="primary">rplR</name>
    <name evidence="8" type="ORF">A3E64_01260</name>
</gene>
<dbReference type="Pfam" id="PF00861">
    <property type="entry name" value="Ribosomal_L18p"/>
    <property type="match status" value="1"/>
</dbReference>
<evidence type="ECO:0000256" key="1">
    <source>
        <dbReference type="ARBA" id="ARBA00007116"/>
    </source>
</evidence>
<evidence type="ECO:0000256" key="2">
    <source>
        <dbReference type="ARBA" id="ARBA00022730"/>
    </source>
</evidence>
<dbReference type="InterPro" id="IPR057268">
    <property type="entry name" value="Ribosomal_L18"/>
</dbReference>
<keyword evidence="5 7" id="KW-0687">Ribonucleoprotein</keyword>
<sequence length="119" mass="13370">MKTKIFRKNLNRELRQKRNRARIIGTAEKPRLSVFRSNKYTYAQLIDDAKGHTMAAASSREVAKNSQKKTVTAKAIGELLAQKAKKLGVKVAIFNRAQYKYHGRVKAVAEGAREAGLKL</sequence>
<comment type="similarity">
    <text evidence="1 7">Belongs to the universal ribosomal protein uL18 family.</text>
</comment>
<dbReference type="CDD" id="cd00432">
    <property type="entry name" value="Ribosomal_L18_L5e"/>
    <property type="match status" value="1"/>
</dbReference>
<comment type="caution">
    <text evidence="8">The sequence shown here is derived from an EMBL/GenBank/DDBJ whole genome shotgun (WGS) entry which is preliminary data.</text>
</comment>
<dbReference type="GO" id="GO:0003735">
    <property type="term" value="F:structural constituent of ribosome"/>
    <property type="evidence" value="ECO:0007669"/>
    <property type="project" value="InterPro"/>
</dbReference>
<name>A0A1G1ZKA0_9BACT</name>
<dbReference type="EMBL" id="MHJH01000006">
    <property type="protein sequence ID" value="OGY65043.1"/>
    <property type="molecule type" value="Genomic_DNA"/>
</dbReference>
<dbReference type="InterPro" id="IPR004389">
    <property type="entry name" value="Ribosomal_uL18_bac-type"/>
</dbReference>
<dbReference type="PANTHER" id="PTHR12899:SF3">
    <property type="entry name" value="LARGE RIBOSOMAL SUBUNIT PROTEIN UL18M"/>
    <property type="match status" value="1"/>
</dbReference>
<dbReference type="GO" id="GO:0008097">
    <property type="term" value="F:5S rRNA binding"/>
    <property type="evidence" value="ECO:0007669"/>
    <property type="project" value="TreeGrafter"/>
</dbReference>
<keyword evidence="3 7" id="KW-0694">RNA-binding</keyword>
<protein>
    <recommendedName>
        <fullName evidence="6 7">Large ribosomal subunit protein uL18</fullName>
    </recommendedName>
</protein>
<dbReference type="PANTHER" id="PTHR12899">
    <property type="entry name" value="39S RIBOSOMAL PROTEIN L18, MITOCHONDRIAL"/>
    <property type="match status" value="1"/>
</dbReference>
<evidence type="ECO:0000313" key="9">
    <source>
        <dbReference type="Proteomes" id="UP000177174"/>
    </source>
</evidence>
<keyword evidence="4 7" id="KW-0689">Ribosomal protein</keyword>
<dbReference type="SUPFAM" id="SSF53137">
    <property type="entry name" value="Translational machinery components"/>
    <property type="match status" value="1"/>
</dbReference>
<keyword evidence="2 7" id="KW-0699">rRNA-binding</keyword>
<comment type="subunit">
    <text evidence="7">Part of the 50S ribosomal subunit; part of the 5S rRNA/L5/L18/L25 subcomplex. Contacts the 5S and 23S rRNAs.</text>
</comment>
<dbReference type="GO" id="GO:0022625">
    <property type="term" value="C:cytosolic large ribosomal subunit"/>
    <property type="evidence" value="ECO:0007669"/>
    <property type="project" value="TreeGrafter"/>
</dbReference>
<dbReference type="NCBIfam" id="TIGR00060">
    <property type="entry name" value="L18_bact"/>
    <property type="match status" value="1"/>
</dbReference>
<dbReference type="AlphaFoldDB" id="A0A1G1ZKA0"/>
<dbReference type="FunFam" id="3.30.420.100:FF:000001">
    <property type="entry name" value="50S ribosomal protein L18"/>
    <property type="match status" value="1"/>
</dbReference>
<dbReference type="Gene3D" id="3.30.420.100">
    <property type="match status" value="1"/>
</dbReference>
<evidence type="ECO:0000256" key="4">
    <source>
        <dbReference type="ARBA" id="ARBA00022980"/>
    </source>
</evidence>
<organism evidence="8 9">
    <name type="scientific">Candidatus Harrisonbacteria bacterium RIFCSPHIGHO2_12_FULL_48_16</name>
    <dbReference type="NCBI Taxonomy" id="1798405"/>
    <lineage>
        <taxon>Bacteria</taxon>
        <taxon>Candidatus Harrisoniibacteriota</taxon>
    </lineage>
</organism>
<evidence type="ECO:0000256" key="7">
    <source>
        <dbReference type="HAMAP-Rule" id="MF_01337"/>
    </source>
</evidence>
<reference evidence="8 9" key="1">
    <citation type="journal article" date="2016" name="Nat. Commun.">
        <title>Thousands of microbial genomes shed light on interconnected biogeochemical processes in an aquifer system.</title>
        <authorList>
            <person name="Anantharaman K."/>
            <person name="Brown C.T."/>
            <person name="Hug L.A."/>
            <person name="Sharon I."/>
            <person name="Castelle C.J."/>
            <person name="Probst A.J."/>
            <person name="Thomas B.C."/>
            <person name="Singh A."/>
            <person name="Wilkins M.J."/>
            <person name="Karaoz U."/>
            <person name="Brodie E.L."/>
            <person name="Williams K.H."/>
            <person name="Hubbard S.S."/>
            <person name="Banfield J.F."/>
        </authorList>
    </citation>
    <scope>NUCLEOTIDE SEQUENCE [LARGE SCALE GENOMIC DNA]</scope>
</reference>
<evidence type="ECO:0000256" key="3">
    <source>
        <dbReference type="ARBA" id="ARBA00022884"/>
    </source>
</evidence>
<dbReference type="STRING" id="1798405.A3E64_01260"/>
<evidence type="ECO:0000313" key="8">
    <source>
        <dbReference type="EMBL" id="OGY65043.1"/>
    </source>
</evidence>